<name>A0A482X1V2_LAOST</name>
<evidence type="ECO:0000313" key="2">
    <source>
        <dbReference type="Proteomes" id="UP000291343"/>
    </source>
</evidence>
<sequence length="126" mass="13905">MPVVVTIASGERLERDLGFGTNPSWLSAFEVCLPISNLAITDRCGRVYLGNEAVLSVRKSQNSANDAIEKQRQHERLMAGNSNITRRSPLRRAFALAEDTSTPDVFQLSLLPYSPFPSLILPTSFP</sequence>
<dbReference type="AlphaFoldDB" id="A0A482X1V2"/>
<dbReference type="EMBL" id="QKKF02019547">
    <property type="protein sequence ID" value="RZF39857.1"/>
    <property type="molecule type" value="Genomic_DNA"/>
</dbReference>
<evidence type="ECO:0000313" key="1">
    <source>
        <dbReference type="EMBL" id="RZF39857.1"/>
    </source>
</evidence>
<protein>
    <submittedName>
        <fullName evidence="1">Uncharacterized protein</fullName>
    </submittedName>
</protein>
<keyword evidence="2" id="KW-1185">Reference proteome</keyword>
<reference evidence="1 2" key="1">
    <citation type="journal article" date="2017" name="Gigascience">
        <title>Genome sequence of the small brown planthopper, Laodelphax striatellus.</title>
        <authorList>
            <person name="Zhu J."/>
            <person name="Jiang F."/>
            <person name="Wang X."/>
            <person name="Yang P."/>
            <person name="Bao Y."/>
            <person name="Zhao W."/>
            <person name="Wang W."/>
            <person name="Lu H."/>
            <person name="Wang Q."/>
            <person name="Cui N."/>
            <person name="Li J."/>
            <person name="Chen X."/>
            <person name="Luo L."/>
            <person name="Yu J."/>
            <person name="Kang L."/>
            <person name="Cui F."/>
        </authorList>
    </citation>
    <scope>NUCLEOTIDE SEQUENCE [LARGE SCALE GENOMIC DNA]</scope>
    <source>
        <strain evidence="1">Lst14</strain>
    </source>
</reference>
<dbReference type="InParanoid" id="A0A482X1V2"/>
<proteinExistence type="predicted"/>
<accession>A0A482X1V2</accession>
<organism evidence="1 2">
    <name type="scientific">Laodelphax striatellus</name>
    <name type="common">Small brown planthopper</name>
    <name type="synonym">Delphax striatella</name>
    <dbReference type="NCBI Taxonomy" id="195883"/>
    <lineage>
        <taxon>Eukaryota</taxon>
        <taxon>Metazoa</taxon>
        <taxon>Ecdysozoa</taxon>
        <taxon>Arthropoda</taxon>
        <taxon>Hexapoda</taxon>
        <taxon>Insecta</taxon>
        <taxon>Pterygota</taxon>
        <taxon>Neoptera</taxon>
        <taxon>Paraneoptera</taxon>
        <taxon>Hemiptera</taxon>
        <taxon>Auchenorrhyncha</taxon>
        <taxon>Fulgoroidea</taxon>
        <taxon>Delphacidae</taxon>
        <taxon>Criomorphinae</taxon>
        <taxon>Laodelphax</taxon>
    </lineage>
</organism>
<dbReference type="Proteomes" id="UP000291343">
    <property type="component" value="Unassembled WGS sequence"/>
</dbReference>
<comment type="caution">
    <text evidence="1">The sequence shown here is derived from an EMBL/GenBank/DDBJ whole genome shotgun (WGS) entry which is preliminary data.</text>
</comment>
<gene>
    <name evidence="1" type="ORF">LSTR_LSTR000505</name>
</gene>